<evidence type="ECO:0000256" key="5">
    <source>
        <dbReference type="ARBA" id="ARBA00022837"/>
    </source>
</evidence>
<evidence type="ECO:0000256" key="7">
    <source>
        <dbReference type="SAM" id="MobiDB-lite"/>
    </source>
</evidence>
<dbReference type="EMBL" id="WWCR01000031">
    <property type="protein sequence ID" value="MYM74982.1"/>
    <property type="molecule type" value="Genomic_DNA"/>
</dbReference>
<dbReference type="GO" id="GO:0046872">
    <property type="term" value="F:metal ion binding"/>
    <property type="evidence" value="ECO:0007669"/>
    <property type="project" value="UniProtKB-KW"/>
</dbReference>
<accession>A0A7X4H442</accession>
<dbReference type="InterPro" id="IPR015943">
    <property type="entry name" value="WD40/YVTN_repeat-like_dom_sf"/>
</dbReference>
<dbReference type="Gene3D" id="2.130.10.10">
    <property type="entry name" value="YVTN repeat-like/Quinoprotein amine dehydrogenase"/>
    <property type="match status" value="1"/>
</dbReference>
<dbReference type="InterPro" id="IPR008707">
    <property type="entry name" value="B-propeller_PilY1"/>
</dbReference>
<evidence type="ECO:0000256" key="4">
    <source>
        <dbReference type="ARBA" id="ARBA00022723"/>
    </source>
</evidence>
<evidence type="ECO:0000256" key="2">
    <source>
        <dbReference type="ARBA" id="ARBA00008387"/>
    </source>
</evidence>
<evidence type="ECO:0000313" key="10">
    <source>
        <dbReference type="EMBL" id="MYM74982.1"/>
    </source>
</evidence>
<evidence type="ECO:0000256" key="3">
    <source>
        <dbReference type="ARBA" id="ARBA00022558"/>
    </source>
</evidence>
<comment type="caution">
    <text evidence="10">The sequence shown here is derived from an EMBL/GenBank/DDBJ whole genome shotgun (WGS) entry which is preliminary data.</text>
</comment>
<dbReference type="SUPFAM" id="SSF50998">
    <property type="entry name" value="Quinoprotein alcohol dehydrogenase-like"/>
    <property type="match status" value="1"/>
</dbReference>
<name>A0A7X4H442_9BURK</name>
<keyword evidence="8" id="KW-0732">Signal</keyword>
<keyword evidence="6" id="KW-0281">Fimbrium</keyword>
<feature type="region of interest" description="Disordered" evidence="7">
    <location>
        <begin position="48"/>
        <end position="68"/>
    </location>
</feature>
<feature type="compositionally biased region" description="Low complexity" evidence="7">
    <location>
        <begin position="50"/>
        <end position="66"/>
    </location>
</feature>
<keyword evidence="4" id="KW-0479">Metal-binding</keyword>
<feature type="signal peptide" evidence="8">
    <location>
        <begin position="1"/>
        <end position="17"/>
    </location>
</feature>
<comment type="subcellular location">
    <subcellularLocation>
        <location evidence="1">Fimbrium</location>
    </subcellularLocation>
</comment>
<dbReference type="GO" id="GO:0009289">
    <property type="term" value="C:pilus"/>
    <property type="evidence" value="ECO:0007669"/>
    <property type="project" value="UniProtKB-SubCell"/>
</dbReference>
<dbReference type="RefSeq" id="WP_161051782.1">
    <property type="nucleotide sequence ID" value="NZ_WWCR01000031.1"/>
</dbReference>
<dbReference type="InterPro" id="IPR011047">
    <property type="entry name" value="Quinoprotein_ADH-like_sf"/>
</dbReference>
<dbReference type="AlphaFoldDB" id="A0A7X4H442"/>
<keyword evidence="3" id="KW-1029">Fimbrium biogenesis</keyword>
<organism evidence="10 11">
    <name type="scientific">Duganella margarita</name>
    <dbReference type="NCBI Taxonomy" id="2692170"/>
    <lineage>
        <taxon>Bacteria</taxon>
        <taxon>Pseudomonadati</taxon>
        <taxon>Pseudomonadota</taxon>
        <taxon>Betaproteobacteria</taxon>
        <taxon>Burkholderiales</taxon>
        <taxon>Oxalobacteraceae</taxon>
        <taxon>Telluria group</taxon>
        <taxon>Duganella</taxon>
    </lineage>
</organism>
<dbReference type="Proteomes" id="UP000469734">
    <property type="component" value="Unassembled WGS sequence"/>
</dbReference>
<dbReference type="Pfam" id="PF05567">
    <property type="entry name" value="T4P_PilY1"/>
    <property type="match status" value="1"/>
</dbReference>
<evidence type="ECO:0000256" key="8">
    <source>
        <dbReference type="SAM" id="SignalP"/>
    </source>
</evidence>
<evidence type="ECO:0000313" key="11">
    <source>
        <dbReference type="Proteomes" id="UP000469734"/>
    </source>
</evidence>
<evidence type="ECO:0000259" key="9">
    <source>
        <dbReference type="Pfam" id="PF05567"/>
    </source>
</evidence>
<protein>
    <submittedName>
        <fullName evidence="10">Pilus assembly protein PilY</fullName>
    </submittedName>
</protein>
<evidence type="ECO:0000256" key="1">
    <source>
        <dbReference type="ARBA" id="ARBA00004561"/>
    </source>
</evidence>
<feature type="chain" id="PRO_5031017373" evidence="8">
    <location>
        <begin position="18"/>
        <end position="663"/>
    </location>
</feature>
<sequence>MVLLLVLSKCVGAPAHAAPAVDIDSQPLAASCKPGKVVAGTASGPMLLRASSPSASTSTSSSPPSAGDLYQSTMDIADWSGHFSRYVLPAGAAGSGGASVQAWDAGAILTGSTGKPPTPAPKQRNIYTAIIQPNGALTMTPFTWQTLSAEQQAALNQADDAGEQRLTYLRGDRTLEGKPFRQRTSILGDAVHSTAVYVGAIDHREAVYLGANDGMLHAFDALTGIELFAYVPDALIAQLHHLTKPGYVHRAYVDGPASAGQAGINGQQKNILISAMGGGARGLFALDVTDPANFAAGLGVLWEFTDRDDVLMGNVITMPQIAQVRVQAGGLRYFAIVASGINNDGDGALFLLALDKPRNQGWKLNSNYYRITTLDSALSAPVLLKDSDGALLYAYAGDQQGNLWRFDFSGKAPWPDAIGKPLFVARDAQGQRQPITEQPLLAYAKVRGYVILFGTGRLIEKADRSASPVTQSYYGIIDSLQTPQEVITSRKQLTPRFLDGSGALLTISGPPMDAQSKGWYVDFVQTNERSTNAGALTDGAVLFNTVLPGAEMCAATRSRSYALSAVTGLPDDGRFTALLPNNEAIVGLMLPEYTPLPLLLPQSATAGPRDATGRILQTKNAALVQAGGAGQITPTGSIKATRRTGRLSWREISNWRELHEAAK</sequence>
<proteinExistence type="inferred from homology"/>
<keyword evidence="5" id="KW-0106">Calcium</keyword>
<gene>
    <name evidence="10" type="ORF">GTP56_22680</name>
</gene>
<comment type="similarity">
    <text evidence="2">Belongs to the PilY1 family.</text>
</comment>
<feature type="domain" description="PilY1 beta-propeller" evidence="9">
    <location>
        <begin position="205"/>
        <end position="494"/>
    </location>
</feature>
<evidence type="ECO:0000256" key="6">
    <source>
        <dbReference type="ARBA" id="ARBA00023263"/>
    </source>
</evidence>
<reference evidence="10 11" key="1">
    <citation type="submission" date="2019-12" db="EMBL/GenBank/DDBJ databases">
        <title>Novel species isolated from a subtropical stream in China.</title>
        <authorList>
            <person name="Lu H."/>
        </authorList>
    </citation>
    <scope>NUCLEOTIDE SEQUENCE [LARGE SCALE GENOMIC DNA]</scope>
    <source>
        <strain evidence="10 11">FT134W</strain>
    </source>
</reference>